<keyword evidence="2 7" id="KW-0489">Methyltransferase</keyword>
<reference evidence="7 8" key="1">
    <citation type="submission" date="2015-02" db="EMBL/GenBank/DDBJ databases">
        <title>Draft genome sequence of Aspergillus parasiticus SU-1.</title>
        <authorList>
            <person name="Yu J."/>
            <person name="Fedorova N."/>
            <person name="Yin Y."/>
            <person name="Losada L."/>
            <person name="Zafar N."/>
            <person name="Taujale R."/>
            <person name="Ehrlich K.C."/>
            <person name="Bhatnagar D."/>
            <person name="Cleveland T.E."/>
            <person name="Bennett J.W."/>
            <person name="Nierman W.C."/>
        </authorList>
    </citation>
    <scope>NUCLEOTIDE SEQUENCE [LARGE SCALE GENOMIC DNA]</scope>
    <source>
        <strain evidence="8">ATCC 56775 / NRRL 5862 / SRRC 143 / SU-1</strain>
    </source>
</reference>
<evidence type="ECO:0000256" key="3">
    <source>
        <dbReference type="ARBA" id="ARBA00022679"/>
    </source>
</evidence>
<dbReference type="InterPro" id="IPR002935">
    <property type="entry name" value="SAM_O-MeTrfase"/>
</dbReference>
<keyword evidence="3 7" id="KW-0808">Transferase</keyword>
<dbReference type="Pfam" id="PF01596">
    <property type="entry name" value="Methyltransf_3"/>
    <property type="match status" value="1"/>
</dbReference>
<protein>
    <recommendedName>
        <fullName evidence="1">catechol O-methyltransferase</fullName>
        <ecNumber evidence="1">2.1.1.6</ecNumber>
    </recommendedName>
</protein>
<evidence type="ECO:0000256" key="2">
    <source>
        <dbReference type="ARBA" id="ARBA00022603"/>
    </source>
</evidence>
<keyword evidence="5" id="KW-0128">Catecholamine metabolism</keyword>
<dbReference type="EMBL" id="JZEE01000029">
    <property type="protein sequence ID" value="KJK68669.1"/>
    <property type="molecule type" value="Genomic_DNA"/>
</dbReference>
<dbReference type="GO" id="GO:0008171">
    <property type="term" value="F:O-methyltransferase activity"/>
    <property type="evidence" value="ECO:0007669"/>
    <property type="project" value="InterPro"/>
</dbReference>
<name>A0A0F0ILI4_ASPPU</name>
<keyword evidence="4" id="KW-0949">S-adenosyl-L-methionine</keyword>
<accession>A0A0F0ILI4</accession>
<evidence type="ECO:0000256" key="1">
    <source>
        <dbReference type="ARBA" id="ARBA00012880"/>
    </source>
</evidence>
<comment type="caution">
    <text evidence="7">The sequence shown here is derived from an EMBL/GenBank/DDBJ whole genome shotgun (WGS) entry which is preliminary data.</text>
</comment>
<dbReference type="Gene3D" id="3.40.50.150">
    <property type="entry name" value="Vaccinia Virus protein VP39"/>
    <property type="match status" value="1"/>
</dbReference>
<sequence>MSAPTPATIWHGDGREQALQTHILTHPNAATHLQNNPQAILAEIDTWAAANNHSMMTIGPDRSRPVLELMQTSQPQTMAELGGYIGYSAILFGDELRRAGGRRYYSLEASAEYAAVARSLIDLAGLGDFVEILVGEGADSLVELAGRSEHKKLGPIDLLFLDHDGCQYLPDFLTAERLGLLAVESTVVADNAWLFGAEAYAEWMTAPGEQEVQGRRVKYESRTLPYVLPDGQQDAVMISTKVL</sequence>
<proteinExistence type="inferred from homology"/>
<dbReference type="PANTHER" id="PTHR43836">
    <property type="entry name" value="CATECHOL O-METHYLTRANSFERASE 1-RELATED"/>
    <property type="match status" value="1"/>
</dbReference>
<evidence type="ECO:0000313" key="7">
    <source>
        <dbReference type="EMBL" id="KJK68669.1"/>
    </source>
</evidence>
<comment type="similarity">
    <text evidence="6">Belongs to the class I-like SAM-binding methyltransferase superfamily. Cation-dependent O-methyltransferase family.</text>
</comment>
<dbReference type="PANTHER" id="PTHR43836:SF2">
    <property type="entry name" value="CATECHOL O-METHYLTRANSFERASE 1-RELATED"/>
    <property type="match status" value="1"/>
</dbReference>
<dbReference type="SUPFAM" id="SSF53335">
    <property type="entry name" value="S-adenosyl-L-methionine-dependent methyltransferases"/>
    <property type="match status" value="1"/>
</dbReference>
<organism evidence="7 8">
    <name type="scientific">Aspergillus parasiticus (strain ATCC 56775 / NRRL 5862 / SRRC 143 / SU-1)</name>
    <dbReference type="NCBI Taxonomy" id="1403190"/>
    <lineage>
        <taxon>Eukaryota</taxon>
        <taxon>Fungi</taxon>
        <taxon>Dikarya</taxon>
        <taxon>Ascomycota</taxon>
        <taxon>Pezizomycotina</taxon>
        <taxon>Eurotiomycetes</taxon>
        <taxon>Eurotiomycetidae</taxon>
        <taxon>Eurotiales</taxon>
        <taxon>Aspergillaceae</taxon>
        <taxon>Aspergillus</taxon>
        <taxon>Aspergillus subgen. Circumdati</taxon>
    </lineage>
</organism>
<dbReference type="STRING" id="1403190.A0A0F0ILI4"/>
<evidence type="ECO:0000256" key="6">
    <source>
        <dbReference type="ARBA" id="ARBA00023453"/>
    </source>
</evidence>
<dbReference type="GO" id="GO:0032259">
    <property type="term" value="P:methylation"/>
    <property type="evidence" value="ECO:0007669"/>
    <property type="project" value="UniProtKB-KW"/>
</dbReference>
<dbReference type="GO" id="GO:0006584">
    <property type="term" value="P:catecholamine metabolic process"/>
    <property type="evidence" value="ECO:0007669"/>
    <property type="project" value="UniProtKB-KW"/>
</dbReference>
<gene>
    <name evidence="7" type="ORF">P875_00075794</name>
</gene>
<evidence type="ECO:0000256" key="5">
    <source>
        <dbReference type="ARBA" id="ARBA00022939"/>
    </source>
</evidence>
<dbReference type="AlphaFoldDB" id="A0A0F0ILI4"/>
<dbReference type="PROSITE" id="PS51682">
    <property type="entry name" value="SAM_OMT_I"/>
    <property type="match status" value="1"/>
</dbReference>
<dbReference type="OrthoDB" id="186626at2759"/>
<dbReference type="EC" id="2.1.1.6" evidence="1"/>
<dbReference type="InterPro" id="IPR029063">
    <property type="entry name" value="SAM-dependent_MTases_sf"/>
</dbReference>
<evidence type="ECO:0000313" key="8">
    <source>
        <dbReference type="Proteomes" id="UP000033540"/>
    </source>
</evidence>
<dbReference type="Proteomes" id="UP000033540">
    <property type="component" value="Unassembled WGS sequence"/>
</dbReference>
<evidence type="ECO:0000256" key="4">
    <source>
        <dbReference type="ARBA" id="ARBA00022691"/>
    </source>
</evidence>